<dbReference type="AlphaFoldDB" id="A0A9D3YBR2"/>
<comment type="subcellular location">
    <subcellularLocation>
        <location evidence="1">Membrane</location>
    </subcellularLocation>
</comment>
<evidence type="ECO:0000259" key="7">
    <source>
        <dbReference type="PROSITE" id="PS50125"/>
    </source>
</evidence>
<dbReference type="Pfam" id="PF00211">
    <property type="entry name" value="Guanylate_cyc"/>
    <property type="match status" value="1"/>
</dbReference>
<dbReference type="InterPro" id="IPR029787">
    <property type="entry name" value="Nucleotide_cyclase"/>
</dbReference>
<dbReference type="GO" id="GO:0005886">
    <property type="term" value="C:plasma membrane"/>
    <property type="evidence" value="ECO:0007669"/>
    <property type="project" value="TreeGrafter"/>
</dbReference>
<keyword evidence="3" id="KW-0547">Nucleotide-binding</keyword>
<name>A0A9D3YBR2_DREPO</name>
<dbReference type="Proteomes" id="UP000828390">
    <property type="component" value="Unassembled WGS sequence"/>
</dbReference>
<dbReference type="GO" id="GO:0007168">
    <property type="term" value="P:receptor guanylyl cyclase signaling pathway"/>
    <property type="evidence" value="ECO:0007669"/>
    <property type="project" value="TreeGrafter"/>
</dbReference>
<dbReference type="PANTHER" id="PTHR11920">
    <property type="entry name" value="GUANYLYL CYCLASE"/>
    <property type="match status" value="1"/>
</dbReference>
<accession>A0A9D3YBR2</accession>
<dbReference type="GO" id="GO:0001653">
    <property type="term" value="F:peptide receptor activity"/>
    <property type="evidence" value="ECO:0007669"/>
    <property type="project" value="TreeGrafter"/>
</dbReference>
<dbReference type="GO" id="GO:0035556">
    <property type="term" value="P:intracellular signal transduction"/>
    <property type="evidence" value="ECO:0007669"/>
    <property type="project" value="InterPro"/>
</dbReference>
<evidence type="ECO:0000256" key="2">
    <source>
        <dbReference type="ARBA" id="ARBA00022692"/>
    </source>
</evidence>
<evidence type="ECO:0000256" key="5">
    <source>
        <dbReference type="ARBA" id="ARBA00023136"/>
    </source>
</evidence>
<evidence type="ECO:0000313" key="9">
    <source>
        <dbReference type="Proteomes" id="UP000828390"/>
    </source>
</evidence>
<keyword evidence="9" id="KW-1185">Reference proteome</keyword>
<protein>
    <recommendedName>
        <fullName evidence="7">Guanylate cyclase domain-containing protein</fullName>
    </recommendedName>
</protein>
<dbReference type="PROSITE" id="PS50125">
    <property type="entry name" value="GUANYLATE_CYCLASE_2"/>
    <property type="match status" value="1"/>
</dbReference>
<dbReference type="InterPro" id="IPR001054">
    <property type="entry name" value="A/G_cyclase"/>
</dbReference>
<dbReference type="GO" id="GO:0000166">
    <property type="term" value="F:nucleotide binding"/>
    <property type="evidence" value="ECO:0007669"/>
    <property type="project" value="UniProtKB-KW"/>
</dbReference>
<dbReference type="EMBL" id="JAIWYP010000016">
    <property type="protein sequence ID" value="KAH3695490.1"/>
    <property type="molecule type" value="Genomic_DNA"/>
</dbReference>
<evidence type="ECO:0000256" key="4">
    <source>
        <dbReference type="ARBA" id="ARBA00022989"/>
    </source>
</evidence>
<comment type="caution">
    <text evidence="8">The sequence shown here is derived from an EMBL/GenBank/DDBJ whole genome shotgun (WGS) entry which is preliminary data.</text>
</comment>
<gene>
    <name evidence="8" type="ORF">DPMN_082950</name>
</gene>
<organism evidence="8 9">
    <name type="scientific">Dreissena polymorpha</name>
    <name type="common">Zebra mussel</name>
    <name type="synonym">Mytilus polymorpha</name>
    <dbReference type="NCBI Taxonomy" id="45954"/>
    <lineage>
        <taxon>Eukaryota</taxon>
        <taxon>Metazoa</taxon>
        <taxon>Spiralia</taxon>
        <taxon>Lophotrochozoa</taxon>
        <taxon>Mollusca</taxon>
        <taxon>Bivalvia</taxon>
        <taxon>Autobranchia</taxon>
        <taxon>Heteroconchia</taxon>
        <taxon>Euheterodonta</taxon>
        <taxon>Imparidentia</taxon>
        <taxon>Neoheterodontei</taxon>
        <taxon>Myida</taxon>
        <taxon>Dreissenoidea</taxon>
        <taxon>Dreissenidae</taxon>
        <taxon>Dreissena</taxon>
    </lineage>
</organism>
<dbReference type="SUPFAM" id="SSF55073">
    <property type="entry name" value="Nucleotide cyclase"/>
    <property type="match status" value="1"/>
</dbReference>
<evidence type="ECO:0000256" key="3">
    <source>
        <dbReference type="ARBA" id="ARBA00022741"/>
    </source>
</evidence>
<sequence>MVVSGIPLVTASHAQEVADMSLDLVEACRNFIIPHMPGEPLRIRVGLHSGTSSPRLLQRYIYTSCVL</sequence>
<keyword evidence="4" id="KW-1133">Transmembrane helix</keyword>
<reference evidence="8" key="1">
    <citation type="journal article" date="2019" name="bioRxiv">
        <title>The Genome of the Zebra Mussel, Dreissena polymorpha: A Resource for Invasive Species Research.</title>
        <authorList>
            <person name="McCartney M.A."/>
            <person name="Auch B."/>
            <person name="Kono T."/>
            <person name="Mallez S."/>
            <person name="Zhang Y."/>
            <person name="Obille A."/>
            <person name="Becker A."/>
            <person name="Abrahante J.E."/>
            <person name="Garbe J."/>
            <person name="Badalamenti J.P."/>
            <person name="Herman A."/>
            <person name="Mangelson H."/>
            <person name="Liachko I."/>
            <person name="Sullivan S."/>
            <person name="Sone E.D."/>
            <person name="Koren S."/>
            <person name="Silverstein K.A.T."/>
            <person name="Beckman K.B."/>
            <person name="Gohl D.M."/>
        </authorList>
    </citation>
    <scope>NUCLEOTIDE SEQUENCE</scope>
    <source>
        <strain evidence="8">Duluth1</strain>
        <tissue evidence="8">Whole animal</tissue>
    </source>
</reference>
<keyword evidence="2" id="KW-0812">Transmembrane</keyword>
<keyword evidence="5" id="KW-0472">Membrane</keyword>
<dbReference type="GO" id="GO:0004016">
    <property type="term" value="F:adenylate cyclase activity"/>
    <property type="evidence" value="ECO:0007669"/>
    <property type="project" value="TreeGrafter"/>
</dbReference>
<evidence type="ECO:0000256" key="1">
    <source>
        <dbReference type="ARBA" id="ARBA00004370"/>
    </source>
</evidence>
<proteinExistence type="predicted"/>
<reference evidence="8" key="2">
    <citation type="submission" date="2020-11" db="EMBL/GenBank/DDBJ databases">
        <authorList>
            <person name="McCartney M.A."/>
            <person name="Auch B."/>
            <person name="Kono T."/>
            <person name="Mallez S."/>
            <person name="Becker A."/>
            <person name="Gohl D.M."/>
            <person name="Silverstein K.A.T."/>
            <person name="Koren S."/>
            <person name="Bechman K.B."/>
            <person name="Herman A."/>
            <person name="Abrahante J.E."/>
            <person name="Garbe J."/>
        </authorList>
    </citation>
    <scope>NUCLEOTIDE SEQUENCE</scope>
    <source>
        <strain evidence="8">Duluth1</strain>
        <tissue evidence="8">Whole animal</tissue>
    </source>
</reference>
<dbReference type="PANTHER" id="PTHR11920:SF507">
    <property type="entry name" value="GUANYLATE CYCLASE"/>
    <property type="match status" value="1"/>
</dbReference>
<keyword evidence="6" id="KW-0456">Lyase</keyword>
<dbReference type="Gene3D" id="3.30.70.1230">
    <property type="entry name" value="Nucleotide cyclase"/>
    <property type="match status" value="1"/>
</dbReference>
<dbReference type="GO" id="GO:0004383">
    <property type="term" value="F:guanylate cyclase activity"/>
    <property type="evidence" value="ECO:0007669"/>
    <property type="project" value="TreeGrafter"/>
</dbReference>
<dbReference type="InterPro" id="IPR050401">
    <property type="entry name" value="Cyclic_nucleotide_synthase"/>
</dbReference>
<feature type="domain" description="Guanylate cyclase" evidence="7">
    <location>
        <begin position="1"/>
        <end position="60"/>
    </location>
</feature>
<evidence type="ECO:0000313" key="8">
    <source>
        <dbReference type="EMBL" id="KAH3695490.1"/>
    </source>
</evidence>
<evidence type="ECO:0000256" key="6">
    <source>
        <dbReference type="ARBA" id="ARBA00023239"/>
    </source>
</evidence>